<gene>
    <name evidence="2" type="ORF">DENOEST_3576</name>
</gene>
<feature type="compositionally biased region" description="Low complexity" evidence="1">
    <location>
        <begin position="20"/>
        <end position="39"/>
    </location>
</feature>
<feature type="compositionally biased region" description="Polar residues" evidence="1">
    <location>
        <begin position="1"/>
        <end position="11"/>
    </location>
</feature>
<evidence type="ECO:0008006" key="4">
    <source>
        <dbReference type="Google" id="ProtNLM"/>
    </source>
</evidence>
<sequence>MPAASRSTRSTSKPEKSVLAAKAAGASARKTTASTTTKQAARRKAKAVSPDQRRHYVEVAAYYIAERRGFPGDGTLEDWLQAESEVERLLKDGLLNS</sequence>
<dbReference type="EMBL" id="LR778301">
    <property type="protein sequence ID" value="CAB1370730.1"/>
    <property type="molecule type" value="Genomic_DNA"/>
</dbReference>
<protein>
    <recommendedName>
        <fullName evidence="4">DUF2934 domain-containing protein</fullName>
    </recommendedName>
</protein>
<organism evidence="2 3">
    <name type="scientific">Denitratisoma oestradiolicum</name>
    <dbReference type="NCBI Taxonomy" id="311182"/>
    <lineage>
        <taxon>Bacteria</taxon>
        <taxon>Pseudomonadati</taxon>
        <taxon>Pseudomonadota</taxon>
        <taxon>Betaproteobacteria</taxon>
        <taxon>Nitrosomonadales</taxon>
        <taxon>Sterolibacteriaceae</taxon>
        <taxon>Denitratisoma</taxon>
    </lineage>
</organism>
<dbReference type="RefSeq" id="WP_145769462.1">
    <property type="nucleotide sequence ID" value="NZ_LR778301.1"/>
</dbReference>
<evidence type="ECO:0000313" key="3">
    <source>
        <dbReference type="Proteomes" id="UP000515733"/>
    </source>
</evidence>
<dbReference type="OrthoDB" id="8566543at2"/>
<name>A0A6S6Y5L5_9PROT</name>
<accession>A0A6S6Y5L5</accession>
<proteinExistence type="predicted"/>
<dbReference type="Proteomes" id="UP000515733">
    <property type="component" value="Chromosome"/>
</dbReference>
<keyword evidence="3" id="KW-1185">Reference proteome</keyword>
<evidence type="ECO:0000313" key="2">
    <source>
        <dbReference type="EMBL" id="CAB1370730.1"/>
    </source>
</evidence>
<reference evidence="2 3" key="1">
    <citation type="submission" date="2020-03" db="EMBL/GenBank/DDBJ databases">
        <authorList>
            <consortium name="Genoscope - CEA"/>
            <person name="William W."/>
        </authorList>
    </citation>
    <scope>NUCLEOTIDE SEQUENCE [LARGE SCALE GENOMIC DNA]</scope>
    <source>
        <strain evidence="3">DSM 16959</strain>
    </source>
</reference>
<dbReference type="KEGG" id="doe:DENOEST_3576"/>
<feature type="region of interest" description="Disordered" evidence="1">
    <location>
        <begin position="1"/>
        <end position="49"/>
    </location>
</feature>
<dbReference type="AlphaFoldDB" id="A0A6S6Y5L5"/>
<dbReference type="Pfam" id="PF11154">
    <property type="entry name" value="DUF2934"/>
    <property type="match status" value="1"/>
</dbReference>
<evidence type="ECO:0000256" key="1">
    <source>
        <dbReference type="SAM" id="MobiDB-lite"/>
    </source>
</evidence>
<dbReference type="InterPro" id="IPR021327">
    <property type="entry name" value="DUF2934"/>
</dbReference>